<protein>
    <submittedName>
        <fullName evidence="2">Uncharacterized protein</fullName>
    </submittedName>
</protein>
<evidence type="ECO:0000313" key="2">
    <source>
        <dbReference type="EMBL" id="OCT86778.1"/>
    </source>
</evidence>
<proteinExistence type="predicted"/>
<evidence type="ECO:0000313" key="3">
    <source>
        <dbReference type="Proteomes" id="UP000694892"/>
    </source>
</evidence>
<evidence type="ECO:0000256" key="1">
    <source>
        <dbReference type="SAM" id="Phobius"/>
    </source>
</evidence>
<organism evidence="2 3">
    <name type="scientific">Xenopus laevis</name>
    <name type="common">African clawed frog</name>
    <dbReference type="NCBI Taxonomy" id="8355"/>
    <lineage>
        <taxon>Eukaryota</taxon>
        <taxon>Metazoa</taxon>
        <taxon>Chordata</taxon>
        <taxon>Craniata</taxon>
        <taxon>Vertebrata</taxon>
        <taxon>Euteleostomi</taxon>
        <taxon>Amphibia</taxon>
        <taxon>Batrachia</taxon>
        <taxon>Anura</taxon>
        <taxon>Pipoidea</taxon>
        <taxon>Pipidae</taxon>
        <taxon>Xenopodinae</taxon>
        <taxon>Xenopus</taxon>
        <taxon>Xenopus</taxon>
    </lineage>
</organism>
<name>A0A974HR12_XENLA</name>
<feature type="transmembrane region" description="Helical" evidence="1">
    <location>
        <begin position="40"/>
        <end position="58"/>
    </location>
</feature>
<dbReference type="AlphaFoldDB" id="A0A974HR12"/>
<dbReference type="Proteomes" id="UP000694892">
    <property type="component" value="Chromosome 3S"/>
</dbReference>
<sequence>MPALDLRALNRRLKANILQWCCPSVLSNVKSKYSNKLQDIGRWSFFHIGQLCIIFIIIKKNYYRDNTGVSEKVPGSGALIQYRIPNV</sequence>
<keyword evidence="1" id="KW-1133">Transmembrane helix</keyword>
<gene>
    <name evidence="2" type="ORF">XELAEV_18020467mg</name>
</gene>
<accession>A0A974HR12</accession>
<reference evidence="3" key="1">
    <citation type="journal article" date="2016" name="Nature">
        <title>Genome evolution in the allotetraploid frog Xenopus laevis.</title>
        <authorList>
            <person name="Session A.M."/>
            <person name="Uno Y."/>
            <person name="Kwon T."/>
            <person name="Chapman J.A."/>
            <person name="Toyoda A."/>
            <person name="Takahashi S."/>
            <person name="Fukui A."/>
            <person name="Hikosaka A."/>
            <person name="Suzuki A."/>
            <person name="Kondo M."/>
            <person name="van Heeringen S.J."/>
            <person name="Quigley I."/>
            <person name="Heinz S."/>
            <person name="Ogino H."/>
            <person name="Ochi H."/>
            <person name="Hellsten U."/>
            <person name="Lyons J.B."/>
            <person name="Simakov O."/>
            <person name="Putnam N."/>
            <person name="Stites J."/>
            <person name="Kuroki Y."/>
            <person name="Tanaka T."/>
            <person name="Michiue T."/>
            <person name="Watanabe M."/>
            <person name="Bogdanovic O."/>
            <person name="Lister R."/>
            <person name="Georgiou G."/>
            <person name="Paranjpe S.S."/>
            <person name="van Kruijsbergen I."/>
            <person name="Shu S."/>
            <person name="Carlson J."/>
            <person name="Kinoshita T."/>
            <person name="Ohta Y."/>
            <person name="Mawaribuchi S."/>
            <person name="Jenkins J."/>
            <person name="Grimwood J."/>
            <person name="Schmutz J."/>
            <person name="Mitros T."/>
            <person name="Mozaffari S.V."/>
            <person name="Suzuki Y."/>
            <person name="Haramoto Y."/>
            <person name="Yamamoto T.S."/>
            <person name="Takagi C."/>
            <person name="Heald R."/>
            <person name="Miller K."/>
            <person name="Haudenschild C."/>
            <person name="Kitzman J."/>
            <person name="Nakayama T."/>
            <person name="Izutsu Y."/>
            <person name="Robert J."/>
            <person name="Fortriede J."/>
            <person name="Burns K."/>
            <person name="Lotay V."/>
            <person name="Karimi K."/>
            <person name="Yasuoka Y."/>
            <person name="Dichmann D.S."/>
            <person name="Flajnik M.F."/>
            <person name="Houston D.W."/>
            <person name="Shendure J."/>
            <person name="DuPasquier L."/>
            <person name="Vize P.D."/>
            <person name="Zorn A.M."/>
            <person name="Ito M."/>
            <person name="Marcotte E.M."/>
            <person name="Wallingford J.B."/>
            <person name="Ito Y."/>
            <person name="Asashima M."/>
            <person name="Ueno N."/>
            <person name="Matsuda Y."/>
            <person name="Veenstra G.J."/>
            <person name="Fujiyama A."/>
            <person name="Harland R.M."/>
            <person name="Taira M."/>
            <person name="Rokhsar D.S."/>
        </authorList>
    </citation>
    <scope>NUCLEOTIDE SEQUENCE [LARGE SCALE GENOMIC DNA]</scope>
    <source>
        <strain evidence="3">J</strain>
    </source>
</reference>
<dbReference type="EMBL" id="CM004471">
    <property type="protein sequence ID" value="OCT86778.1"/>
    <property type="molecule type" value="Genomic_DNA"/>
</dbReference>
<keyword evidence="1" id="KW-0472">Membrane</keyword>
<keyword evidence="1" id="KW-0812">Transmembrane</keyword>